<evidence type="ECO:0000256" key="6">
    <source>
        <dbReference type="ARBA" id="ARBA00035206"/>
    </source>
</evidence>
<dbReference type="InterPro" id="IPR005824">
    <property type="entry name" value="KOW"/>
</dbReference>
<dbReference type="Proteomes" id="UP000319502">
    <property type="component" value="Unassembled WGS sequence"/>
</dbReference>
<comment type="caution">
    <text evidence="10">The sequence shown here is derived from an EMBL/GenBank/DDBJ whole genome shotgun (WGS) entry which is preliminary data.</text>
</comment>
<comment type="subunit">
    <text evidence="8">Part of the 50S ribosomal subunit.</text>
</comment>
<name>A0A557QDT2_9RHOO</name>
<evidence type="ECO:0000256" key="7">
    <source>
        <dbReference type="ARBA" id="ARBA00058688"/>
    </source>
</evidence>
<dbReference type="NCBIfam" id="TIGR01079">
    <property type="entry name" value="rplX_bact"/>
    <property type="match status" value="1"/>
</dbReference>
<dbReference type="InterPro" id="IPR005825">
    <property type="entry name" value="Ribosomal_uL24_CS"/>
</dbReference>
<dbReference type="AlphaFoldDB" id="A0A557QDT2"/>
<dbReference type="CDD" id="cd06089">
    <property type="entry name" value="KOW_RPL26"/>
    <property type="match status" value="1"/>
</dbReference>
<dbReference type="SMART" id="SM00739">
    <property type="entry name" value="KOW"/>
    <property type="match status" value="1"/>
</dbReference>
<dbReference type="InterPro" id="IPR008991">
    <property type="entry name" value="Translation_prot_SH3-like_sf"/>
</dbReference>
<reference evidence="10 11" key="1">
    <citation type="submission" date="2019-07" db="EMBL/GenBank/DDBJ databases">
        <title>The pathways for chlorine oxyanion respiration interact through the shared metabolite chlorate.</title>
        <authorList>
            <person name="Barnum T.P."/>
            <person name="Cheng Y."/>
            <person name="Hill K.A."/>
            <person name="Lucas L.N."/>
            <person name="Carlson H.K."/>
            <person name="Coates J.D."/>
        </authorList>
    </citation>
    <scope>NUCLEOTIDE SEQUENCE [LARGE SCALE GENOMIC DNA]</scope>
    <source>
        <strain evidence="10 11">SFB-3</strain>
    </source>
</reference>
<evidence type="ECO:0000259" key="9">
    <source>
        <dbReference type="SMART" id="SM00739"/>
    </source>
</evidence>
<comment type="function">
    <text evidence="7 8">One of the proteins that surrounds the polypeptide exit tunnel on the outside of the subunit.</text>
</comment>
<keyword evidence="11" id="KW-1185">Reference proteome</keyword>
<dbReference type="Gene3D" id="2.30.30.30">
    <property type="match status" value="1"/>
</dbReference>
<organism evidence="10 11">
    <name type="scientific">Denitromonas halophila</name>
    <dbReference type="NCBI Taxonomy" id="1629404"/>
    <lineage>
        <taxon>Bacteria</taxon>
        <taxon>Pseudomonadati</taxon>
        <taxon>Pseudomonadota</taxon>
        <taxon>Betaproteobacteria</taxon>
        <taxon>Rhodocyclales</taxon>
        <taxon>Zoogloeaceae</taxon>
        <taxon>Denitromonas</taxon>
    </lineage>
</organism>
<dbReference type="PROSITE" id="PS01108">
    <property type="entry name" value="RIBOSOMAL_L24"/>
    <property type="match status" value="1"/>
</dbReference>
<evidence type="ECO:0000256" key="2">
    <source>
        <dbReference type="ARBA" id="ARBA00022730"/>
    </source>
</evidence>
<dbReference type="Pfam" id="PF17136">
    <property type="entry name" value="ribosomal_L24"/>
    <property type="match status" value="1"/>
</dbReference>
<dbReference type="GO" id="GO:0019843">
    <property type="term" value="F:rRNA binding"/>
    <property type="evidence" value="ECO:0007669"/>
    <property type="project" value="UniProtKB-UniRule"/>
</dbReference>
<dbReference type="GO" id="GO:0005840">
    <property type="term" value="C:ribosome"/>
    <property type="evidence" value="ECO:0007669"/>
    <property type="project" value="UniProtKB-KW"/>
</dbReference>
<keyword evidence="5 8" id="KW-0687">Ribonucleoprotein</keyword>
<dbReference type="HAMAP" id="MF_01326_B">
    <property type="entry name" value="Ribosomal_uL24_B"/>
    <property type="match status" value="1"/>
</dbReference>
<evidence type="ECO:0000256" key="5">
    <source>
        <dbReference type="ARBA" id="ARBA00023274"/>
    </source>
</evidence>
<dbReference type="GO" id="GO:0006412">
    <property type="term" value="P:translation"/>
    <property type="evidence" value="ECO:0007669"/>
    <property type="project" value="UniProtKB-UniRule"/>
</dbReference>
<keyword evidence="3 8" id="KW-0694">RNA-binding</keyword>
<evidence type="ECO:0000313" key="10">
    <source>
        <dbReference type="EMBL" id="TVO51065.1"/>
    </source>
</evidence>
<dbReference type="PANTHER" id="PTHR12903">
    <property type="entry name" value="MITOCHONDRIAL RIBOSOMAL PROTEIN L24"/>
    <property type="match status" value="1"/>
</dbReference>
<feature type="domain" description="KOW" evidence="9">
    <location>
        <begin position="3"/>
        <end position="30"/>
    </location>
</feature>
<comment type="similarity">
    <text evidence="1 8">Belongs to the universal ribosomal protein uL24 family.</text>
</comment>
<keyword evidence="2 8" id="KW-0699">rRNA-binding</keyword>
<dbReference type="InterPro" id="IPR057264">
    <property type="entry name" value="Ribosomal_uL24_C"/>
</dbReference>
<sequence>MKKIRTGDEVVVLAGKDRGRRGVVLRRVDAELVVVEGVNRVKKHVRPNPMKGEVGGIVEKDMPIHVSNVALFNPAVQKGDRVGIKVLEDGRKARVFKSNGELVDA</sequence>
<keyword evidence="4 8" id="KW-0689">Ribosomal protein</keyword>
<evidence type="ECO:0000256" key="8">
    <source>
        <dbReference type="HAMAP-Rule" id="MF_01326"/>
    </source>
</evidence>
<proteinExistence type="inferred from homology"/>
<evidence type="ECO:0000313" key="11">
    <source>
        <dbReference type="Proteomes" id="UP000319502"/>
    </source>
</evidence>
<dbReference type="InterPro" id="IPR014722">
    <property type="entry name" value="Rib_uL2_dom2"/>
</dbReference>
<protein>
    <recommendedName>
        <fullName evidence="6 8">Large ribosomal subunit protein uL24</fullName>
    </recommendedName>
</protein>
<dbReference type="OrthoDB" id="9807419at2"/>
<evidence type="ECO:0000256" key="1">
    <source>
        <dbReference type="ARBA" id="ARBA00010618"/>
    </source>
</evidence>
<comment type="function">
    <text evidence="8">One of two assembly initiator proteins, it binds directly to the 5'-end of the 23S rRNA, where it nucleates assembly of the 50S subunit.</text>
</comment>
<dbReference type="GO" id="GO:0003735">
    <property type="term" value="F:structural constituent of ribosome"/>
    <property type="evidence" value="ECO:0007669"/>
    <property type="project" value="InterPro"/>
</dbReference>
<evidence type="ECO:0000256" key="3">
    <source>
        <dbReference type="ARBA" id="ARBA00022884"/>
    </source>
</evidence>
<gene>
    <name evidence="8 10" type="primary">rplX</name>
    <name evidence="10" type="ORF">FHP91_20025</name>
</gene>
<dbReference type="EMBL" id="VMNK01000022">
    <property type="protein sequence ID" value="TVO51065.1"/>
    <property type="molecule type" value="Genomic_DNA"/>
</dbReference>
<dbReference type="RefSeq" id="WP_144311256.1">
    <property type="nucleotide sequence ID" value="NZ_VMNK01000022.1"/>
</dbReference>
<accession>A0A557QDT2</accession>
<evidence type="ECO:0000256" key="4">
    <source>
        <dbReference type="ARBA" id="ARBA00022980"/>
    </source>
</evidence>
<dbReference type="FunFam" id="2.30.30.30:FF:000004">
    <property type="entry name" value="50S ribosomal protein L24"/>
    <property type="match status" value="1"/>
</dbReference>
<dbReference type="GO" id="GO:1990904">
    <property type="term" value="C:ribonucleoprotein complex"/>
    <property type="evidence" value="ECO:0007669"/>
    <property type="project" value="UniProtKB-KW"/>
</dbReference>
<dbReference type="SUPFAM" id="SSF50104">
    <property type="entry name" value="Translation proteins SH3-like domain"/>
    <property type="match status" value="1"/>
</dbReference>
<dbReference type="InterPro" id="IPR041988">
    <property type="entry name" value="Ribosomal_uL24_KOW"/>
</dbReference>
<dbReference type="InterPro" id="IPR003256">
    <property type="entry name" value="Ribosomal_uL24"/>
</dbReference>